<evidence type="ECO:0000313" key="1">
    <source>
        <dbReference type="EMBL" id="KAL2720427.1"/>
    </source>
</evidence>
<accession>A0ABD2AJD6</accession>
<protein>
    <submittedName>
        <fullName evidence="1">Uncharacterized protein</fullName>
    </submittedName>
</protein>
<organism evidence="1 2">
    <name type="scientific">Vespula squamosa</name>
    <name type="common">Southern yellow jacket</name>
    <name type="synonym">Wasp</name>
    <dbReference type="NCBI Taxonomy" id="30214"/>
    <lineage>
        <taxon>Eukaryota</taxon>
        <taxon>Metazoa</taxon>
        <taxon>Ecdysozoa</taxon>
        <taxon>Arthropoda</taxon>
        <taxon>Hexapoda</taxon>
        <taxon>Insecta</taxon>
        <taxon>Pterygota</taxon>
        <taxon>Neoptera</taxon>
        <taxon>Endopterygota</taxon>
        <taxon>Hymenoptera</taxon>
        <taxon>Apocrita</taxon>
        <taxon>Aculeata</taxon>
        <taxon>Vespoidea</taxon>
        <taxon>Vespidae</taxon>
        <taxon>Vespinae</taxon>
        <taxon>Vespula</taxon>
    </lineage>
</organism>
<gene>
    <name evidence="1" type="ORF">V1478_010693</name>
</gene>
<dbReference type="EMBL" id="JAUDFV010000147">
    <property type="protein sequence ID" value="KAL2720427.1"/>
    <property type="molecule type" value="Genomic_DNA"/>
</dbReference>
<proteinExistence type="predicted"/>
<reference evidence="1 2" key="1">
    <citation type="journal article" date="2024" name="Ann. Entomol. Soc. Am.">
        <title>Genomic analyses of the southern and eastern yellowjacket wasps (Hymenoptera: Vespidae) reveal evolutionary signatures of social life.</title>
        <authorList>
            <person name="Catto M.A."/>
            <person name="Caine P.B."/>
            <person name="Orr S.E."/>
            <person name="Hunt B.G."/>
            <person name="Goodisman M.A.D."/>
        </authorList>
    </citation>
    <scope>NUCLEOTIDE SEQUENCE [LARGE SCALE GENOMIC DNA]</scope>
    <source>
        <strain evidence="1">233</strain>
        <tissue evidence="1">Head and thorax</tissue>
    </source>
</reference>
<keyword evidence="2" id="KW-1185">Reference proteome</keyword>
<sequence>MTNITNNIAQQIILRRYFVLPLFALIMQYEFEISMHLNFSYGLKIINCNDDKFLQFESTNSSYRMLLRAPWHLKLMCTKFYLFVAVVTFPIQWPLLDDLVFPLDDVSVVLLH</sequence>
<comment type="caution">
    <text evidence="1">The sequence shown here is derived from an EMBL/GenBank/DDBJ whole genome shotgun (WGS) entry which is preliminary data.</text>
</comment>
<dbReference type="AlphaFoldDB" id="A0ABD2AJD6"/>
<name>A0ABD2AJD6_VESSQ</name>
<evidence type="ECO:0000313" key="2">
    <source>
        <dbReference type="Proteomes" id="UP001607302"/>
    </source>
</evidence>
<dbReference type="Proteomes" id="UP001607302">
    <property type="component" value="Unassembled WGS sequence"/>
</dbReference>